<dbReference type="EMBL" id="JBBPBN010000017">
    <property type="protein sequence ID" value="KAK9020146.1"/>
    <property type="molecule type" value="Genomic_DNA"/>
</dbReference>
<comment type="caution">
    <text evidence="2">The sequence shown here is derived from an EMBL/GenBank/DDBJ whole genome shotgun (WGS) entry which is preliminary data.</text>
</comment>
<proteinExistence type="predicted"/>
<sequence>MAANSWQFGAMSEPSRWVHEVSIVSLENKINQLTNIIYSLVVRRNRPDRVCGICTMPDHPTDYCPTLQEETSELVYGIGNFSGPPQGPHNPHSSTYNPGWRDHPNLSYAQNPRLNPTFQPYQQPQKSSLESMMENFIASQENFQNQT</sequence>
<evidence type="ECO:0000313" key="2">
    <source>
        <dbReference type="EMBL" id="KAK9020146.1"/>
    </source>
</evidence>
<keyword evidence="3" id="KW-1185">Reference proteome</keyword>
<dbReference type="Proteomes" id="UP001396334">
    <property type="component" value="Unassembled WGS sequence"/>
</dbReference>
<name>A0ABR2S4I8_9ROSI</name>
<feature type="region of interest" description="Disordered" evidence="1">
    <location>
        <begin position="77"/>
        <end position="110"/>
    </location>
</feature>
<evidence type="ECO:0000313" key="3">
    <source>
        <dbReference type="Proteomes" id="UP001396334"/>
    </source>
</evidence>
<accession>A0ABR2S4I8</accession>
<reference evidence="2 3" key="1">
    <citation type="journal article" date="2024" name="G3 (Bethesda)">
        <title>Genome assembly of Hibiscus sabdariffa L. provides insights into metabolisms of medicinal natural products.</title>
        <authorList>
            <person name="Kim T."/>
        </authorList>
    </citation>
    <scope>NUCLEOTIDE SEQUENCE [LARGE SCALE GENOMIC DNA]</scope>
    <source>
        <strain evidence="2">TK-2024</strain>
        <tissue evidence="2">Old leaves</tissue>
    </source>
</reference>
<protein>
    <submittedName>
        <fullName evidence="2">Uncharacterized protein</fullName>
    </submittedName>
</protein>
<evidence type="ECO:0000256" key="1">
    <source>
        <dbReference type="SAM" id="MobiDB-lite"/>
    </source>
</evidence>
<gene>
    <name evidence="2" type="ORF">V6N11_054639</name>
</gene>
<organism evidence="2 3">
    <name type="scientific">Hibiscus sabdariffa</name>
    <name type="common">roselle</name>
    <dbReference type="NCBI Taxonomy" id="183260"/>
    <lineage>
        <taxon>Eukaryota</taxon>
        <taxon>Viridiplantae</taxon>
        <taxon>Streptophyta</taxon>
        <taxon>Embryophyta</taxon>
        <taxon>Tracheophyta</taxon>
        <taxon>Spermatophyta</taxon>
        <taxon>Magnoliopsida</taxon>
        <taxon>eudicotyledons</taxon>
        <taxon>Gunneridae</taxon>
        <taxon>Pentapetalae</taxon>
        <taxon>rosids</taxon>
        <taxon>malvids</taxon>
        <taxon>Malvales</taxon>
        <taxon>Malvaceae</taxon>
        <taxon>Malvoideae</taxon>
        <taxon>Hibiscus</taxon>
    </lineage>
</organism>